<dbReference type="PANTHER" id="PTHR43439:SF2">
    <property type="entry name" value="ENZYME, PUTATIVE (JCVI)-RELATED"/>
    <property type="match status" value="1"/>
</dbReference>
<dbReference type="InterPro" id="IPR051414">
    <property type="entry name" value="Adenylate-forming_Reductase"/>
</dbReference>
<dbReference type="Pfam" id="PF23562">
    <property type="entry name" value="AMP-binding_C_3"/>
    <property type="match status" value="1"/>
</dbReference>
<dbReference type="AlphaFoldDB" id="A0A6A6Y425"/>
<dbReference type="SUPFAM" id="SSF56801">
    <property type="entry name" value="Acetyl-CoA synthetase-like"/>
    <property type="match status" value="1"/>
</dbReference>
<dbReference type="GeneID" id="54469516"/>
<reference evidence="6" key="2">
    <citation type="submission" date="2020-04" db="EMBL/GenBank/DDBJ databases">
        <authorList>
            <consortium name="NCBI Genome Project"/>
        </authorList>
    </citation>
    <scope>NUCLEOTIDE SEQUENCE</scope>
    <source>
        <strain evidence="6">CBS 304.34</strain>
    </source>
</reference>
<dbReference type="OrthoDB" id="429813at2759"/>
<feature type="domain" description="Thioester reductase (TE)" evidence="3">
    <location>
        <begin position="490"/>
        <end position="605"/>
    </location>
</feature>
<gene>
    <name evidence="4 6" type="ORF">BDZ99DRAFT_576899</name>
</gene>
<proteinExistence type="predicted"/>
<dbReference type="InterPro" id="IPR013120">
    <property type="entry name" value="FAR_NAD-bd"/>
</dbReference>
<dbReference type="SUPFAM" id="SSF51735">
    <property type="entry name" value="NAD(P)-binding Rossmann-fold domains"/>
    <property type="match status" value="1"/>
</dbReference>
<keyword evidence="1" id="KW-0596">Phosphopantetheine</keyword>
<reference evidence="6" key="3">
    <citation type="submission" date="2025-04" db="UniProtKB">
        <authorList>
            <consortium name="RefSeq"/>
        </authorList>
    </citation>
    <scope>IDENTIFICATION</scope>
    <source>
        <strain evidence="6">CBS 304.34</strain>
    </source>
</reference>
<evidence type="ECO:0000256" key="1">
    <source>
        <dbReference type="ARBA" id="ARBA00022450"/>
    </source>
</evidence>
<evidence type="ECO:0000259" key="3">
    <source>
        <dbReference type="Pfam" id="PF07993"/>
    </source>
</evidence>
<evidence type="ECO:0000313" key="5">
    <source>
        <dbReference type="Proteomes" id="UP000504636"/>
    </source>
</evidence>
<evidence type="ECO:0000313" key="4">
    <source>
        <dbReference type="EMBL" id="KAF2802537.1"/>
    </source>
</evidence>
<dbReference type="RefSeq" id="XP_033569501.1">
    <property type="nucleotide sequence ID" value="XM_033728623.1"/>
</dbReference>
<dbReference type="InterPro" id="IPR036291">
    <property type="entry name" value="NAD(P)-bd_dom_sf"/>
</dbReference>
<name>A0A6A6Y425_9PEZI</name>
<dbReference type="EMBL" id="MU003723">
    <property type="protein sequence ID" value="KAF2802537.1"/>
    <property type="molecule type" value="Genomic_DNA"/>
</dbReference>
<evidence type="ECO:0000313" key="6">
    <source>
        <dbReference type="RefSeq" id="XP_033569501.1"/>
    </source>
</evidence>
<dbReference type="PANTHER" id="PTHR43439">
    <property type="entry name" value="PHENYLACETATE-COENZYME A LIGASE"/>
    <property type="match status" value="1"/>
</dbReference>
<keyword evidence="5" id="KW-1185">Reference proteome</keyword>
<sequence>MTHGSFAVLDNQRNLPAILGRKKQDFSSWDVWVASTAYFPTTIQSAFHISMSSFRPTPYASKSVIEHLFLEPGELDVFRGLDHVAYTGGPLSSSIAEQIRQVSGIITFYGSTETACLPQLAPDPENWGWIEWNPYMKVQMEKTDDLEQTFELVVEVDERTKDFTGLYHNLAGIIRYPTGDLFSPHPTKPNLWRYYGRKDDIIVLSSASKFNPVPMEASLQESLLLAGALIVGQGRPQPTLMVEPNTNARVVRERILELIWPLVNEANRLVSGHGRIFRSKILVASLEKPFIRASKGTIVRGLTEQLYKMEIDSLYSRDLGADQKFDFSLKPSVENTFRIEDIAQFVRDIILESFLAAAEAGPHDDLLSHGLDSLQIVPRTIFQNSTIQGLTTAAYNYLTLKHVPSHDDNAVCSTRMQAMVARYTSGPIAKTSIPKQPLLFPKHIALIGYKRYFGSHLLPCFLDSPWIFKIYCMDTHLACPPPVATSHPNASKATFLPINFSLPNLSLDHILYKTLLDDIDVIIYNAWKPDLVNPLEAFEIPFIRGLRQVIDWSIASIRRPRIVFISSTCAVGDWATVKPNEIPSTETPLDNPAAALKMGYSEAKWGLWAEQEWLGSLVRASRAMGIIPEHVMAVDWVPVDQLAEVVREVVDVRDGGQEHGSRMFNLAHPEPKPWDILARTLRERFGMDLRTVSLLKWIRELERRGNEGDLEVVETGALGFLEAYRVFGNGRGFEWLPTEETTAAAASKVDLEPITIDLLEAWLRGWKL</sequence>
<keyword evidence="2" id="KW-0597">Phosphoprotein</keyword>
<protein>
    <recommendedName>
        <fullName evidence="3">Thioester reductase (TE) domain-containing protein</fullName>
    </recommendedName>
</protein>
<evidence type="ECO:0000256" key="2">
    <source>
        <dbReference type="ARBA" id="ARBA00022553"/>
    </source>
</evidence>
<reference evidence="4 6" key="1">
    <citation type="journal article" date="2020" name="Stud. Mycol.">
        <title>101 Dothideomycetes genomes: a test case for predicting lifestyles and emergence of pathogens.</title>
        <authorList>
            <person name="Haridas S."/>
            <person name="Albert R."/>
            <person name="Binder M."/>
            <person name="Bloem J."/>
            <person name="Labutti K."/>
            <person name="Salamov A."/>
            <person name="Andreopoulos B."/>
            <person name="Baker S."/>
            <person name="Barry K."/>
            <person name="Bills G."/>
            <person name="Bluhm B."/>
            <person name="Cannon C."/>
            <person name="Castanera R."/>
            <person name="Culley D."/>
            <person name="Daum C."/>
            <person name="Ezra D."/>
            <person name="Gonzalez J."/>
            <person name="Henrissat B."/>
            <person name="Kuo A."/>
            <person name="Liang C."/>
            <person name="Lipzen A."/>
            <person name="Lutzoni F."/>
            <person name="Magnuson J."/>
            <person name="Mondo S."/>
            <person name="Nolan M."/>
            <person name="Ohm R."/>
            <person name="Pangilinan J."/>
            <person name="Park H.-J."/>
            <person name="Ramirez L."/>
            <person name="Alfaro M."/>
            <person name="Sun H."/>
            <person name="Tritt A."/>
            <person name="Yoshinaga Y."/>
            <person name="Zwiers L.-H."/>
            <person name="Turgeon B."/>
            <person name="Goodwin S."/>
            <person name="Spatafora J."/>
            <person name="Crous P."/>
            <person name="Grigoriev I."/>
        </authorList>
    </citation>
    <scope>NUCLEOTIDE SEQUENCE</scope>
    <source>
        <strain evidence="4 6">CBS 304.34</strain>
    </source>
</reference>
<dbReference type="Pfam" id="PF07993">
    <property type="entry name" value="NAD_binding_4"/>
    <property type="match status" value="1"/>
</dbReference>
<dbReference type="Proteomes" id="UP000504636">
    <property type="component" value="Unplaced"/>
</dbReference>
<organism evidence="4">
    <name type="scientific">Mytilinidion resinicola</name>
    <dbReference type="NCBI Taxonomy" id="574789"/>
    <lineage>
        <taxon>Eukaryota</taxon>
        <taxon>Fungi</taxon>
        <taxon>Dikarya</taxon>
        <taxon>Ascomycota</taxon>
        <taxon>Pezizomycotina</taxon>
        <taxon>Dothideomycetes</taxon>
        <taxon>Pleosporomycetidae</taxon>
        <taxon>Mytilinidiales</taxon>
        <taxon>Mytilinidiaceae</taxon>
        <taxon>Mytilinidion</taxon>
    </lineage>
</organism>
<accession>A0A6A6Y425</accession>
<dbReference type="Gene3D" id="3.40.50.720">
    <property type="entry name" value="NAD(P)-binding Rossmann-like Domain"/>
    <property type="match status" value="2"/>
</dbReference>